<dbReference type="AlphaFoldDB" id="A0A0A9AB67"/>
<accession>A0A0A9AB67</accession>
<protein>
    <submittedName>
        <fullName evidence="2">Uncharacterized protein</fullName>
    </submittedName>
</protein>
<proteinExistence type="predicted"/>
<reference evidence="2" key="1">
    <citation type="submission" date="2014-09" db="EMBL/GenBank/DDBJ databases">
        <authorList>
            <person name="Magalhaes I.L.F."/>
            <person name="Oliveira U."/>
            <person name="Santos F.R."/>
            <person name="Vidigal T.H.D.A."/>
            <person name="Brescovit A.D."/>
            <person name="Santos A.J."/>
        </authorList>
    </citation>
    <scope>NUCLEOTIDE SEQUENCE</scope>
    <source>
        <tissue evidence="2">Shoot tissue taken approximately 20 cm above the soil surface</tissue>
    </source>
</reference>
<feature type="transmembrane region" description="Helical" evidence="1">
    <location>
        <begin position="37"/>
        <end position="58"/>
    </location>
</feature>
<evidence type="ECO:0000256" key="1">
    <source>
        <dbReference type="SAM" id="Phobius"/>
    </source>
</evidence>
<keyword evidence="1" id="KW-0472">Membrane</keyword>
<evidence type="ECO:0000313" key="2">
    <source>
        <dbReference type="EMBL" id="JAD46225.1"/>
    </source>
</evidence>
<reference evidence="2" key="2">
    <citation type="journal article" date="2015" name="Data Brief">
        <title>Shoot transcriptome of the giant reed, Arundo donax.</title>
        <authorList>
            <person name="Barrero R.A."/>
            <person name="Guerrero F.D."/>
            <person name="Moolhuijzen P."/>
            <person name="Goolsby J.A."/>
            <person name="Tidwell J."/>
            <person name="Bellgard S.E."/>
            <person name="Bellgard M.I."/>
        </authorList>
    </citation>
    <scope>NUCLEOTIDE SEQUENCE</scope>
    <source>
        <tissue evidence="2">Shoot tissue taken approximately 20 cm above the soil surface</tissue>
    </source>
</reference>
<name>A0A0A9AB67_ARUDO</name>
<organism evidence="2">
    <name type="scientific">Arundo donax</name>
    <name type="common">Giant reed</name>
    <name type="synonym">Donax arundinaceus</name>
    <dbReference type="NCBI Taxonomy" id="35708"/>
    <lineage>
        <taxon>Eukaryota</taxon>
        <taxon>Viridiplantae</taxon>
        <taxon>Streptophyta</taxon>
        <taxon>Embryophyta</taxon>
        <taxon>Tracheophyta</taxon>
        <taxon>Spermatophyta</taxon>
        <taxon>Magnoliopsida</taxon>
        <taxon>Liliopsida</taxon>
        <taxon>Poales</taxon>
        <taxon>Poaceae</taxon>
        <taxon>PACMAD clade</taxon>
        <taxon>Arundinoideae</taxon>
        <taxon>Arundineae</taxon>
        <taxon>Arundo</taxon>
    </lineage>
</organism>
<sequence>MVQELKPVQAPIGVKGFYRNFIGVQNPCILNRPSDPYVYVTLFFYLVCNLPSYLILLVPETCS</sequence>
<dbReference type="EMBL" id="GBRH01251670">
    <property type="protein sequence ID" value="JAD46225.1"/>
    <property type="molecule type" value="Transcribed_RNA"/>
</dbReference>
<keyword evidence="1" id="KW-0812">Transmembrane</keyword>
<keyword evidence="1" id="KW-1133">Transmembrane helix</keyword>